<dbReference type="AlphaFoldDB" id="A0A224Y809"/>
<proteinExistence type="predicted"/>
<evidence type="ECO:0000313" key="2">
    <source>
        <dbReference type="EMBL" id="MAA13737.1"/>
    </source>
</evidence>
<name>A0A224Y809_9ACAR</name>
<dbReference type="EMBL" id="GFPF01002591">
    <property type="protein sequence ID" value="MAA13737.1"/>
    <property type="molecule type" value="Transcribed_RNA"/>
</dbReference>
<feature type="chain" id="PRO_5012601203" description="Lipocalin" evidence="1">
    <location>
        <begin position="20"/>
        <end position="191"/>
    </location>
</feature>
<reference evidence="2" key="1">
    <citation type="journal article" date="2017" name="Parasit. Vectors">
        <title>Sialotranscriptomics of Rhipicephalus zambeziensis reveals intricate expression profiles of secretory proteins and suggests tight temporal transcriptional regulation during blood-feeding.</title>
        <authorList>
            <person name="de Castro M.H."/>
            <person name="de Klerk D."/>
            <person name="Pienaar R."/>
            <person name="Rees D.J.G."/>
            <person name="Mans B.J."/>
        </authorList>
    </citation>
    <scope>NUCLEOTIDE SEQUENCE</scope>
    <source>
        <tissue evidence="2">Salivary glands</tissue>
    </source>
</reference>
<sequence>MFKRTVILVLAVFVGVNEARTLDIYQAVNTTGKTYVYSTLTPSKSNTCTYYKKPTISCLHGNCFYYFHYHETTASKKPWWDYGEIQKPCREPKYSKHSCLLRMDISTYKTTGEVDEPERKVLMSWHENPGCGVYIVLVNNTEKAGCELHVRHKALKNTKHLKTCEDDLNKHCKTEIKHTHYLNSCRNYANS</sequence>
<protein>
    <recommendedName>
        <fullName evidence="3">Lipocalin</fullName>
    </recommendedName>
</protein>
<organism evidence="2">
    <name type="scientific">Rhipicephalus zambeziensis</name>
    <dbReference type="NCBI Taxonomy" id="60191"/>
    <lineage>
        <taxon>Eukaryota</taxon>
        <taxon>Metazoa</taxon>
        <taxon>Ecdysozoa</taxon>
        <taxon>Arthropoda</taxon>
        <taxon>Chelicerata</taxon>
        <taxon>Arachnida</taxon>
        <taxon>Acari</taxon>
        <taxon>Parasitiformes</taxon>
        <taxon>Ixodida</taxon>
        <taxon>Ixodoidea</taxon>
        <taxon>Ixodidae</taxon>
        <taxon>Rhipicephalinae</taxon>
        <taxon>Rhipicephalus</taxon>
        <taxon>Rhipicephalus</taxon>
    </lineage>
</organism>
<feature type="signal peptide" evidence="1">
    <location>
        <begin position="1"/>
        <end position="19"/>
    </location>
</feature>
<keyword evidence="1" id="KW-0732">Signal</keyword>
<accession>A0A224Y809</accession>
<evidence type="ECO:0008006" key="3">
    <source>
        <dbReference type="Google" id="ProtNLM"/>
    </source>
</evidence>
<evidence type="ECO:0000256" key="1">
    <source>
        <dbReference type="SAM" id="SignalP"/>
    </source>
</evidence>